<reference evidence="3" key="1">
    <citation type="journal article" date="2019" name="Int. J. Syst. Evol. Microbiol.">
        <title>The Global Catalogue of Microorganisms (GCM) 10K type strain sequencing project: providing services to taxonomists for standard genome sequencing and annotation.</title>
        <authorList>
            <consortium name="The Broad Institute Genomics Platform"/>
            <consortium name="The Broad Institute Genome Sequencing Center for Infectious Disease"/>
            <person name="Wu L."/>
            <person name="Ma J."/>
        </authorList>
    </citation>
    <scope>NUCLEOTIDE SEQUENCE [LARGE SCALE GENOMIC DNA]</scope>
    <source>
        <strain evidence="3">CGMCC 4.7367</strain>
    </source>
</reference>
<dbReference type="PROSITE" id="PS50921">
    <property type="entry name" value="ANTAR"/>
    <property type="match status" value="1"/>
</dbReference>
<name>A0ABQ3M3Y0_9PSEU</name>
<evidence type="ECO:0000313" key="3">
    <source>
        <dbReference type="Proteomes" id="UP000605568"/>
    </source>
</evidence>
<dbReference type="Proteomes" id="UP000605568">
    <property type="component" value="Unassembled WGS sequence"/>
</dbReference>
<dbReference type="InterPro" id="IPR011006">
    <property type="entry name" value="CheY-like_superfamily"/>
</dbReference>
<dbReference type="Gene3D" id="1.10.10.10">
    <property type="entry name" value="Winged helix-like DNA-binding domain superfamily/Winged helix DNA-binding domain"/>
    <property type="match status" value="1"/>
</dbReference>
<feature type="domain" description="ANTAR" evidence="1">
    <location>
        <begin position="14"/>
        <end position="75"/>
    </location>
</feature>
<dbReference type="InterPro" id="IPR036388">
    <property type="entry name" value="WH-like_DNA-bd_sf"/>
</dbReference>
<evidence type="ECO:0000313" key="2">
    <source>
        <dbReference type="EMBL" id="GHH32563.1"/>
    </source>
</evidence>
<dbReference type="SUPFAM" id="SSF52172">
    <property type="entry name" value="CheY-like"/>
    <property type="match status" value="1"/>
</dbReference>
<dbReference type="Pfam" id="PF03861">
    <property type="entry name" value="ANTAR"/>
    <property type="match status" value="1"/>
</dbReference>
<evidence type="ECO:0000259" key="1">
    <source>
        <dbReference type="PROSITE" id="PS50921"/>
    </source>
</evidence>
<dbReference type="InterPro" id="IPR005561">
    <property type="entry name" value="ANTAR"/>
</dbReference>
<gene>
    <name evidence="2" type="ORF">GCM10017774_13660</name>
</gene>
<keyword evidence="3" id="KW-1185">Reference proteome</keyword>
<comment type="caution">
    <text evidence="2">The sequence shown here is derived from an EMBL/GenBank/DDBJ whole genome shotgun (WGS) entry which is preliminary data.</text>
</comment>
<accession>A0ABQ3M3Y0</accession>
<dbReference type="SMART" id="SM01012">
    <property type="entry name" value="ANTAR"/>
    <property type="match status" value="1"/>
</dbReference>
<sequence length="117" mass="12575">MQQAKIDGVKPHDDLAPESELQTLRDIAVHRPVIEQAKGMVMLSNVVDEHAAFTVLREISQRTNTKLYDVAAVIVATGSNTTADLDDEAAAAVLTQAREAGLGGPFAELENFESDQS</sequence>
<dbReference type="EMBL" id="BNAR01000002">
    <property type="protein sequence ID" value="GHH32563.1"/>
    <property type="molecule type" value="Genomic_DNA"/>
</dbReference>
<protein>
    <submittedName>
        <fullName evidence="2">ANTAR domain-containing protein</fullName>
    </submittedName>
</protein>
<proteinExistence type="predicted"/>
<organism evidence="2 3">
    <name type="scientific">Lentzea cavernae</name>
    <dbReference type="NCBI Taxonomy" id="2020703"/>
    <lineage>
        <taxon>Bacteria</taxon>
        <taxon>Bacillati</taxon>
        <taxon>Actinomycetota</taxon>
        <taxon>Actinomycetes</taxon>
        <taxon>Pseudonocardiales</taxon>
        <taxon>Pseudonocardiaceae</taxon>
        <taxon>Lentzea</taxon>
    </lineage>
</organism>